<feature type="region of interest" description="Disordered" evidence="1">
    <location>
        <begin position="147"/>
        <end position="172"/>
    </location>
</feature>
<name>A0A5B8R6R6_9ZZZZ</name>
<proteinExistence type="predicted"/>
<evidence type="ECO:0000256" key="1">
    <source>
        <dbReference type="SAM" id="MobiDB-lite"/>
    </source>
</evidence>
<protein>
    <submittedName>
        <fullName evidence="2">Uncharacterized protein</fullName>
    </submittedName>
</protein>
<sequence length="333" mass="36463">MDLLVLVVEGRVELRKGAQGEGQRLDEERHQGDAHLLAVVIADLRIHLGQGGDVHLVGVGVVRDGPRRRTHLPGHRRTHALEGLAADHLVAAARGGARRCRSRSRRLRSLRRRRSGLGKGTHVLLVDPPLLARTRHGMDVHPELPGQAPHCRARRHPSGGPGGPPVAVPGRRRGYRLATGGRFRGRCRRPVTVRRRRRSGITAARLGGVTVLAGDLDGEQRLVHPRDLALGVVALHHPAGLHGRDLHKGLVRHHVADGLVLLDVIALLDQPFGELALDNAFADIRQDEVLDHGGALEVHGLLDRGERLEVVRHVLPLVGQRERRVQARDPADR</sequence>
<organism evidence="2">
    <name type="scientific">uncultured organism</name>
    <dbReference type="NCBI Taxonomy" id="155900"/>
    <lineage>
        <taxon>unclassified sequences</taxon>
        <taxon>environmental samples</taxon>
    </lineage>
</organism>
<accession>A0A5B8R6R6</accession>
<dbReference type="EMBL" id="MN079087">
    <property type="protein sequence ID" value="QEA04719.1"/>
    <property type="molecule type" value="Genomic_DNA"/>
</dbReference>
<evidence type="ECO:0000313" key="2">
    <source>
        <dbReference type="EMBL" id="QEA04719.1"/>
    </source>
</evidence>
<dbReference type="AlphaFoldDB" id="A0A5B8R6R6"/>
<reference evidence="2" key="1">
    <citation type="submission" date="2019-06" db="EMBL/GenBank/DDBJ databases">
        <authorList>
            <person name="Murdoch R.W."/>
            <person name="Fathepure B."/>
        </authorList>
    </citation>
    <scope>NUCLEOTIDE SEQUENCE</scope>
</reference>
<gene>
    <name evidence="2" type="ORF">KBTEX_01027</name>
</gene>